<comment type="caution">
    <text evidence="7">The sequence shown here is derived from an EMBL/GenBank/DDBJ whole genome shotgun (WGS) entry which is preliminary data.</text>
</comment>
<evidence type="ECO:0000256" key="3">
    <source>
        <dbReference type="ARBA" id="ARBA00023136"/>
    </source>
</evidence>
<feature type="signal peptide" evidence="5">
    <location>
        <begin position="1"/>
        <end position="26"/>
    </location>
</feature>
<dbReference type="PRINTS" id="PR00811">
    <property type="entry name" value="BCTERIALGSPD"/>
</dbReference>
<evidence type="ECO:0000313" key="8">
    <source>
        <dbReference type="Proteomes" id="UP001168552"/>
    </source>
</evidence>
<accession>A0ABT8F593</accession>
<name>A0ABT8F593_9BACT</name>
<reference evidence="7" key="1">
    <citation type="submission" date="2023-06" db="EMBL/GenBank/DDBJ databases">
        <title>Cytophagales bacterium Strain LB-30, isolated from soil.</title>
        <authorList>
            <person name="Liu B."/>
        </authorList>
    </citation>
    <scope>NUCLEOTIDE SEQUENCE</scope>
    <source>
        <strain evidence="7">LB-30</strain>
    </source>
</reference>
<organism evidence="7 8">
    <name type="scientific">Shiella aurantiaca</name>
    <dbReference type="NCBI Taxonomy" id="3058365"/>
    <lineage>
        <taxon>Bacteria</taxon>
        <taxon>Pseudomonadati</taxon>
        <taxon>Bacteroidota</taxon>
        <taxon>Cytophagia</taxon>
        <taxon>Cytophagales</taxon>
        <taxon>Shiellaceae</taxon>
        <taxon>Shiella</taxon>
    </lineage>
</organism>
<comment type="subcellular location">
    <subcellularLocation>
        <location evidence="1">Membrane</location>
    </subcellularLocation>
</comment>
<dbReference type="InterPro" id="IPR050810">
    <property type="entry name" value="Bact_Secretion_Sys_Channel"/>
</dbReference>
<dbReference type="PANTHER" id="PTHR30332:SF24">
    <property type="entry name" value="SECRETIN GSPD-RELATED"/>
    <property type="match status" value="1"/>
</dbReference>
<keyword evidence="2 5" id="KW-0732">Signal</keyword>
<proteinExistence type="inferred from homology"/>
<feature type="chain" id="PRO_5047335160" evidence="5">
    <location>
        <begin position="27"/>
        <end position="661"/>
    </location>
</feature>
<sequence>MKYTRYYFHNILLLAFLCANPLGSFAQEESSDLSFDQLMQANEARLQQLSDSLIVELNSTVNFSVSSAPLSELIRGVAESNGVNIAIDPSISYRVTNTFTNVSVKDLLIYLCKEYRLEMRFINKIIALSPYQQPAQPYTPKPIQIAFDREQKLLSMDFQNDTLSLVVKKLTQATGNNILVMPEIASAQVNGFIESLPLKAALEKLALVNGLKLKQSDESVFVFEGQPNPVIDNSQGGQQYTNANRRYQAANSGGSYGSSYGGGDVMITPSNRTGDSLLNVDASNTPILDIIRRGAEQLGVSYVIQTEIQGNTTCHLQGIDFEDLLTLLLQPSSNYAFSSSQGIFLIGDKKQEGLRDSEVIKLQFRTVEEIDKIIPAELVNGLDLKIFKDLNAIVVSGSTHQLKKLKKFILLIDEPVPNILIEVIVADLRKGFSIQTGLSAFLSDSTVKTGGQVFPGVDVTLSSGAINDALDRWATNGWVNLGRVTPRFYATLEALEQNNQLDLRSTPKLSTLNGHEANLKIGNSVYYKVETQNVSGGVNPIVTVTPNFEKVEANLDIKINPIVSGNDHITLDITAEFSDFISPEVQGAPPGNATRKFTSKIRIRNEEMIILGGLEETRKSESGSGTPILSKIPILKWIFSRKVKEDTNNQLIVFIKPTIVY</sequence>
<evidence type="ECO:0000313" key="7">
    <source>
        <dbReference type="EMBL" id="MDN4165468.1"/>
    </source>
</evidence>
<evidence type="ECO:0000256" key="4">
    <source>
        <dbReference type="RuleBase" id="RU004003"/>
    </source>
</evidence>
<feature type="domain" description="Type II/III secretion system secretin-like" evidence="6">
    <location>
        <begin position="494"/>
        <end position="660"/>
    </location>
</feature>
<evidence type="ECO:0000256" key="1">
    <source>
        <dbReference type="ARBA" id="ARBA00004370"/>
    </source>
</evidence>
<keyword evidence="3" id="KW-0472">Membrane</keyword>
<gene>
    <name evidence="7" type="ORF">QWY31_08150</name>
</gene>
<dbReference type="EMBL" id="JAUHJS010000003">
    <property type="protein sequence ID" value="MDN4165468.1"/>
    <property type="molecule type" value="Genomic_DNA"/>
</dbReference>
<dbReference type="InterPro" id="IPR004846">
    <property type="entry name" value="T2SS/T3SS_dom"/>
</dbReference>
<comment type="similarity">
    <text evidence="4">Belongs to the bacterial secretin family.</text>
</comment>
<evidence type="ECO:0000259" key="6">
    <source>
        <dbReference type="Pfam" id="PF00263"/>
    </source>
</evidence>
<dbReference type="Gene3D" id="3.30.1370.130">
    <property type="match status" value="1"/>
</dbReference>
<evidence type="ECO:0000256" key="2">
    <source>
        <dbReference type="ARBA" id="ARBA00022729"/>
    </source>
</evidence>
<evidence type="ECO:0000256" key="5">
    <source>
        <dbReference type="SAM" id="SignalP"/>
    </source>
</evidence>
<dbReference type="RefSeq" id="WP_320003993.1">
    <property type="nucleotide sequence ID" value="NZ_JAUHJS010000003.1"/>
</dbReference>
<dbReference type="InterPro" id="IPR001775">
    <property type="entry name" value="GspD/PilQ"/>
</dbReference>
<keyword evidence="8" id="KW-1185">Reference proteome</keyword>
<dbReference type="PANTHER" id="PTHR30332">
    <property type="entry name" value="PROBABLE GENERAL SECRETION PATHWAY PROTEIN D"/>
    <property type="match status" value="1"/>
</dbReference>
<dbReference type="Proteomes" id="UP001168552">
    <property type="component" value="Unassembled WGS sequence"/>
</dbReference>
<protein>
    <submittedName>
        <fullName evidence="7">Type II and III secretion system protein</fullName>
    </submittedName>
</protein>
<dbReference type="Gene3D" id="3.55.50.30">
    <property type="match status" value="1"/>
</dbReference>
<dbReference type="Pfam" id="PF00263">
    <property type="entry name" value="Secretin"/>
    <property type="match status" value="1"/>
</dbReference>